<gene>
    <name evidence="2" type="ORF">APAL1065_LOCUS15982</name>
</gene>
<feature type="compositionally biased region" description="Low complexity" evidence="1">
    <location>
        <begin position="167"/>
        <end position="186"/>
    </location>
</feature>
<feature type="region of interest" description="Disordered" evidence="1">
    <location>
        <begin position="85"/>
        <end position="117"/>
    </location>
</feature>
<proteinExistence type="predicted"/>
<organism evidence="2">
    <name type="scientific">Entomoneis paludosa</name>
    <dbReference type="NCBI Taxonomy" id="265537"/>
    <lineage>
        <taxon>Eukaryota</taxon>
        <taxon>Sar</taxon>
        <taxon>Stramenopiles</taxon>
        <taxon>Ochrophyta</taxon>
        <taxon>Bacillariophyta</taxon>
        <taxon>Bacillariophyceae</taxon>
        <taxon>Bacillariophycidae</taxon>
        <taxon>Entomoneidaceae</taxon>
        <taxon>Entomoneis</taxon>
    </lineage>
</organism>
<feature type="region of interest" description="Disordered" evidence="1">
    <location>
        <begin position="1"/>
        <end position="25"/>
    </location>
</feature>
<feature type="region of interest" description="Disordered" evidence="1">
    <location>
        <begin position="138"/>
        <end position="186"/>
    </location>
</feature>
<reference evidence="2" key="1">
    <citation type="submission" date="2021-01" db="EMBL/GenBank/DDBJ databases">
        <authorList>
            <person name="Corre E."/>
            <person name="Pelletier E."/>
            <person name="Niang G."/>
            <person name="Scheremetjew M."/>
            <person name="Finn R."/>
            <person name="Kale V."/>
            <person name="Holt S."/>
            <person name="Cochrane G."/>
            <person name="Meng A."/>
            <person name="Brown T."/>
            <person name="Cohen L."/>
        </authorList>
    </citation>
    <scope>NUCLEOTIDE SEQUENCE</scope>
    <source>
        <strain evidence="2">CCMP125</strain>
    </source>
</reference>
<feature type="compositionally biased region" description="Low complexity" evidence="1">
    <location>
        <begin position="146"/>
        <end position="158"/>
    </location>
</feature>
<evidence type="ECO:0000256" key="1">
    <source>
        <dbReference type="SAM" id="MobiDB-lite"/>
    </source>
</evidence>
<evidence type="ECO:0000313" key="2">
    <source>
        <dbReference type="EMBL" id="CAD9974730.1"/>
    </source>
</evidence>
<protein>
    <submittedName>
        <fullName evidence="2">Uncharacterized protein</fullName>
    </submittedName>
</protein>
<dbReference type="EMBL" id="HBHT01023811">
    <property type="protein sequence ID" value="CAD9974730.1"/>
    <property type="molecule type" value="Transcribed_RNA"/>
</dbReference>
<name>A0A7S3DRT7_9STRA</name>
<accession>A0A7S3DRT7</accession>
<feature type="compositionally biased region" description="Low complexity" evidence="1">
    <location>
        <begin position="1"/>
        <end position="16"/>
    </location>
</feature>
<sequence>MTTSNNSNHPSPSIPIGWDTRPNQFSEHDLKLGAAAANKFSSANSRTNAYEATSNANEVGSAVTYKTSDEVRAFYLSKLQQDTTSLEEEKGASSSTLEVPTPPPSSTTTTSSELPVGWGDRQKAKHLEATQYGVFSASATKEPRTVHSSSNSNVSPPTDMAHMTLDTPSPTAAPGATTSQPSSTPTTAERALVQVATHTLDTMASALEQHPISLSPSERAAWATAMQRAMMALAKCK</sequence>
<feature type="compositionally biased region" description="Low complexity" evidence="1">
    <location>
        <begin position="106"/>
        <end position="116"/>
    </location>
</feature>
<dbReference type="AlphaFoldDB" id="A0A7S3DRT7"/>